<name>A0A3A1YPT4_9BURK</name>
<dbReference type="Pfam" id="PF07883">
    <property type="entry name" value="Cupin_2"/>
    <property type="match status" value="1"/>
</dbReference>
<dbReference type="InterPro" id="IPR013096">
    <property type="entry name" value="Cupin_2"/>
</dbReference>
<dbReference type="OrthoDB" id="6058at2"/>
<dbReference type="Proteomes" id="UP000266206">
    <property type="component" value="Unassembled WGS sequence"/>
</dbReference>
<evidence type="ECO:0000313" key="3">
    <source>
        <dbReference type="Proteomes" id="UP000266206"/>
    </source>
</evidence>
<dbReference type="InterPro" id="IPR014710">
    <property type="entry name" value="RmlC-like_jellyroll"/>
</dbReference>
<dbReference type="Gene3D" id="2.60.120.10">
    <property type="entry name" value="Jelly Rolls"/>
    <property type="match status" value="1"/>
</dbReference>
<sequence>MSIPTIRVNREEMRTRVALFSEIKGYSGGLPDSNYPSAERILYSVIGFQPPEGDSTSVTSPVGDLAAQNAAIKINEGFNLGFCEAAPGKGPMMHNHDTNETFMPITGRWRCSWEVDDRVESFELGPRDVISFPPGVQRRFGNITHEEPNNTHWLLFVVAGNAPKAEFSPESMAELGEKGYLDAGGAQ</sequence>
<evidence type="ECO:0000259" key="1">
    <source>
        <dbReference type="Pfam" id="PF07883"/>
    </source>
</evidence>
<dbReference type="SUPFAM" id="SSF51182">
    <property type="entry name" value="RmlC-like cupins"/>
    <property type="match status" value="1"/>
</dbReference>
<accession>A0A3A1YPT4</accession>
<comment type="caution">
    <text evidence="2">The sequence shown here is derived from an EMBL/GenBank/DDBJ whole genome shotgun (WGS) entry which is preliminary data.</text>
</comment>
<feature type="domain" description="Cupin type-2" evidence="1">
    <location>
        <begin position="83"/>
        <end position="148"/>
    </location>
</feature>
<dbReference type="AlphaFoldDB" id="A0A3A1YPT4"/>
<evidence type="ECO:0000313" key="2">
    <source>
        <dbReference type="EMBL" id="RIY39228.1"/>
    </source>
</evidence>
<dbReference type="EMBL" id="NQYH01000019">
    <property type="protein sequence ID" value="RIY39228.1"/>
    <property type="molecule type" value="Genomic_DNA"/>
</dbReference>
<dbReference type="RefSeq" id="WP_119516982.1">
    <property type="nucleotide sequence ID" value="NZ_NQYH01000019.1"/>
</dbReference>
<proteinExistence type="predicted"/>
<dbReference type="InterPro" id="IPR011051">
    <property type="entry name" value="RmlC_Cupin_sf"/>
</dbReference>
<organism evidence="2 3">
    <name type="scientific">Neopusillimonas maritima</name>
    <dbReference type="NCBI Taxonomy" id="2026239"/>
    <lineage>
        <taxon>Bacteria</taxon>
        <taxon>Pseudomonadati</taxon>
        <taxon>Pseudomonadota</taxon>
        <taxon>Betaproteobacteria</taxon>
        <taxon>Burkholderiales</taxon>
        <taxon>Alcaligenaceae</taxon>
        <taxon>Neopusillimonas</taxon>
    </lineage>
</organism>
<protein>
    <recommendedName>
        <fullName evidence="1">Cupin type-2 domain-containing protein</fullName>
    </recommendedName>
</protein>
<reference evidence="2 3" key="1">
    <citation type="submission" date="2017-08" db="EMBL/GenBank/DDBJ databases">
        <title>Pusillimonas indicus sp. nov., a member of the family Alcaligenaceae isolated from surface seawater.</title>
        <authorList>
            <person name="Li J."/>
        </authorList>
    </citation>
    <scope>NUCLEOTIDE SEQUENCE [LARGE SCALE GENOMIC DNA]</scope>
    <source>
        <strain evidence="2 3">L52-1-41</strain>
    </source>
</reference>
<gene>
    <name evidence="2" type="ORF">CJP73_15090</name>
</gene>